<feature type="transmembrane region" description="Helical" evidence="2">
    <location>
        <begin position="60"/>
        <end position="81"/>
    </location>
</feature>
<dbReference type="EMBL" id="JAEDAE010000001">
    <property type="protein sequence ID" value="MBH8556944.1"/>
    <property type="molecule type" value="Genomic_DNA"/>
</dbReference>
<accession>A0ABS0Q3R6</accession>
<evidence type="ECO:0000313" key="3">
    <source>
        <dbReference type="EMBL" id="MBH8556944.1"/>
    </source>
</evidence>
<feature type="transmembrane region" description="Helical" evidence="2">
    <location>
        <begin position="6"/>
        <end position="26"/>
    </location>
</feature>
<keyword evidence="2" id="KW-1133">Transmembrane helix</keyword>
<dbReference type="Proteomes" id="UP000625631">
    <property type="component" value="Unassembled WGS sequence"/>
</dbReference>
<keyword evidence="4" id="KW-1185">Reference proteome</keyword>
<reference evidence="3 4" key="1">
    <citation type="submission" date="2020-12" db="EMBL/GenBank/DDBJ databases">
        <title>Hymenobacter sp.</title>
        <authorList>
            <person name="Kim M.K."/>
        </authorList>
    </citation>
    <scope>NUCLEOTIDE SEQUENCE [LARGE SCALE GENOMIC DNA]</scope>
    <source>
        <strain evidence="3 4">BT442</strain>
    </source>
</reference>
<evidence type="ECO:0000256" key="1">
    <source>
        <dbReference type="SAM" id="Coils"/>
    </source>
</evidence>
<comment type="caution">
    <text evidence="3">The sequence shown here is derived from an EMBL/GenBank/DDBJ whole genome shotgun (WGS) entry which is preliminary data.</text>
</comment>
<feature type="coiled-coil region" evidence="1">
    <location>
        <begin position="82"/>
        <end position="109"/>
    </location>
</feature>
<dbReference type="InterPro" id="IPR031709">
    <property type="entry name" value="PutAbiC"/>
</dbReference>
<gene>
    <name evidence="3" type="ORF">I7X13_02725</name>
</gene>
<keyword evidence="2" id="KW-0812">Transmembrane</keyword>
<sequence>MNNKVIQLLAWGLVVIGVLVFAYLIYASKLGGYHIANSSDSLLKPVNATDFAVTGQFGDFIGGVVGTLFTLSGTLLIFLSFQEQVKQNEEQAQQNREQSEQNKQQAIQNRRQIFESSFFEMLRLHRDNVGELSYTYYEPAGITTALNRKVFRVIFKDFTDCYREITKFSDSINPADYLSGPHQKSLEDIIKQNNLKTNPIQLSIIDLAYQVIYFGLSNEGETVLRDRLKRKYNTEYLFRVLLFLKLKPKRENSVVFSEWKSMRGLPISDFTKLINHIYDLHRNKKQSNIPDEAITLFESLKTSYKYYGGHQHRLGHYFRHLFHTYTFINQYPELSDDRKYFYAKTLRAQLSTYEQALLFANSVSSLGWDWEYRDVSNNRPCSKSNQIITKFNLVKNLPGKHIYGITYNYFFPAVKYESEE</sequence>
<evidence type="ECO:0000256" key="2">
    <source>
        <dbReference type="SAM" id="Phobius"/>
    </source>
</evidence>
<evidence type="ECO:0000313" key="4">
    <source>
        <dbReference type="Proteomes" id="UP000625631"/>
    </source>
</evidence>
<keyword evidence="2" id="KW-0472">Membrane</keyword>
<protein>
    <submittedName>
        <fullName evidence="3">Phage abortive infection protein</fullName>
    </submittedName>
</protein>
<proteinExistence type="predicted"/>
<organism evidence="3 4">
    <name type="scientific">Hymenobacter negativus</name>
    <dbReference type="NCBI Taxonomy" id="2795026"/>
    <lineage>
        <taxon>Bacteria</taxon>
        <taxon>Pseudomonadati</taxon>
        <taxon>Bacteroidota</taxon>
        <taxon>Cytophagia</taxon>
        <taxon>Cytophagales</taxon>
        <taxon>Hymenobacteraceae</taxon>
        <taxon>Hymenobacter</taxon>
    </lineage>
</organism>
<dbReference type="RefSeq" id="WP_198074253.1">
    <property type="nucleotide sequence ID" value="NZ_JAEDAE010000001.1"/>
</dbReference>
<keyword evidence="1" id="KW-0175">Coiled coil</keyword>
<name>A0ABS0Q3R6_9BACT</name>
<dbReference type="Pfam" id="PF16872">
    <property type="entry name" value="putAbiC"/>
    <property type="match status" value="1"/>
</dbReference>